<dbReference type="InterPro" id="IPR008927">
    <property type="entry name" value="6-PGluconate_DH-like_C_sf"/>
</dbReference>
<evidence type="ECO:0000256" key="4">
    <source>
        <dbReference type="HAMAP-Rule" id="MF_01925"/>
    </source>
</evidence>
<dbReference type="UniPathway" id="UPA00098">
    <property type="reaction ID" value="UER00361"/>
</dbReference>
<dbReference type="STRING" id="235279.HH_0842"/>
<comment type="catalytic activity">
    <reaction evidence="4">
        <text>L-proline + NADP(+) = (S)-1-pyrroline-5-carboxylate + NADPH + 2 H(+)</text>
        <dbReference type="Rhea" id="RHEA:14109"/>
        <dbReference type="ChEBI" id="CHEBI:15378"/>
        <dbReference type="ChEBI" id="CHEBI:17388"/>
        <dbReference type="ChEBI" id="CHEBI:57783"/>
        <dbReference type="ChEBI" id="CHEBI:58349"/>
        <dbReference type="ChEBI" id="CHEBI:60039"/>
        <dbReference type="EC" id="1.5.1.2"/>
    </reaction>
</comment>
<keyword evidence="7" id="KW-1185">Reference proteome</keyword>
<dbReference type="InterPro" id="IPR053790">
    <property type="entry name" value="P5CR-like_CS"/>
</dbReference>
<dbReference type="EC" id="1.5.1.2" evidence="4"/>
<dbReference type="HAMAP" id="MF_01925">
    <property type="entry name" value="P5C_reductase"/>
    <property type="match status" value="1"/>
</dbReference>
<dbReference type="InterPro" id="IPR000304">
    <property type="entry name" value="Pyrroline-COOH_reductase"/>
</dbReference>
<comment type="catalytic activity">
    <reaction evidence="4">
        <text>L-proline + NAD(+) = (S)-1-pyrroline-5-carboxylate + NADH + 2 H(+)</text>
        <dbReference type="Rhea" id="RHEA:14105"/>
        <dbReference type="ChEBI" id="CHEBI:15378"/>
        <dbReference type="ChEBI" id="CHEBI:17388"/>
        <dbReference type="ChEBI" id="CHEBI:57540"/>
        <dbReference type="ChEBI" id="CHEBI:57945"/>
        <dbReference type="ChEBI" id="CHEBI:60039"/>
        <dbReference type="EC" id="1.5.1.2"/>
    </reaction>
</comment>
<dbReference type="PANTHER" id="PTHR11645:SF0">
    <property type="entry name" value="PYRROLINE-5-CARBOXYLATE REDUCTASE 3"/>
    <property type="match status" value="1"/>
</dbReference>
<dbReference type="Gene3D" id="3.40.50.720">
    <property type="entry name" value="NAD(P)-binding Rossmann-like Domain"/>
    <property type="match status" value="1"/>
</dbReference>
<evidence type="ECO:0000256" key="2">
    <source>
        <dbReference type="ARBA" id="ARBA00022857"/>
    </source>
</evidence>
<dbReference type="Proteomes" id="UP000002495">
    <property type="component" value="Chromosome"/>
</dbReference>
<dbReference type="PROSITE" id="PS00521">
    <property type="entry name" value="P5CR"/>
    <property type="match status" value="1"/>
</dbReference>
<protein>
    <recommendedName>
        <fullName evidence="4">Pyrroline-5-carboxylate reductase</fullName>
        <shortName evidence="4">P5C reductase</shortName>
        <shortName evidence="4">P5CR</shortName>
        <ecNumber evidence="4">1.5.1.2</ecNumber>
    </recommendedName>
    <alternativeName>
        <fullName evidence="4">PCA reductase</fullName>
    </alternativeName>
</protein>
<dbReference type="SUPFAM" id="SSF51735">
    <property type="entry name" value="NAD(P)-binding Rossmann-fold domains"/>
    <property type="match status" value="1"/>
</dbReference>
<evidence type="ECO:0000313" key="6">
    <source>
        <dbReference type="EMBL" id="AAP77439.1"/>
    </source>
</evidence>
<dbReference type="Pfam" id="PF14748">
    <property type="entry name" value="P5CR_dimer"/>
    <property type="match status" value="1"/>
</dbReference>
<dbReference type="Gene3D" id="1.10.3730.10">
    <property type="entry name" value="ProC C-terminal domain-like"/>
    <property type="match status" value="1"/>
</dbReference>
<dbReference type="OrthoDB" id="9805754at2"/>
<dbReference type="GO" id="GO:0055129">
    <property type="term" value="P:L-proline biosynthetic process"/>
    <property type="evidence" value="ECO:0007669"/>
    <property type="project" value="UniProtKB-UniRule"/>
</dbReference>
<keyword evidence="4" id="KW-0641">Proline biosynthesis</keyword>
<comment type="function">
    <text evidence="4">Catalyzes the reduction of 1-pyrroline-5-carboxylate (PCA) to L-proline.</text>
</comment>
<reference evidence="6 7" key="1">
    <citation type="journal article" date="2003" name="Proc. Natl. Acad. Sci. U.S.A.">
        <title>The complete genome sequence of the carcinogenic bacterium Helicobacter hepaticus.</title>
        <authorList>
            <person name="Suerbaum S."/>
            <person name="Josenhans C."/>
            <person name="Sterzenbach T."/>
            <person name="Drescher B."/>
            <person name="Brandt P."/>
            <person name="Bell M."/>
            <person name="Droege M."/>
            <person name="Fartmann B."/>
            <person name="Fischer H.-P."/>
            <person name="Ge Z."/>
            <person name="Hoerster A."/>
            <person name="Holland R."/>
            <person name="Klein K."/>
            <person name="Koenig J."/>
            <person name="Macko L."/>
            <person name="Mendz G.L."/>
            <person name="Nyakatura G."/>
            <person name="Schauer D.B."/>
            <person name="Shen Z."/>
            <person name="Weber J."/>
            <person name="Frosch M."/>
            <person name="Fox J.G."/>
        </authorList>
    </citation>
    <scope>NUCLEOTIDE SEQUENCE [LARGE SCALE GENOMIC DNA]</scope>
    <source>
        <strain evidence="7">ATCC 51449 / 3B1</strain>
    </source>
</reference>
<dbReference type="FunFam" id="1.10.3730.10:FF:000001">
    <property type="entry name" value="Pyrroline-5-carboxylate reductase"/>
    <property type="match status" value="1"/>
</dbReference>
<keyword evidence="4" id="KW-0963">Cytoplasm</keyword>
<sequence>MKKTLIVVGYGNMAKAILANNSFVTQRYHLIITGRYAHKAYDFITQCALDASVYEAKVESSSSNKSIIDIEGKDILLCTKPAGLESFVFKGQANSVYSVLAGTSIAMIQKHLSASSIVRLMPNIAAHSKLSATAFYYHMLDTKDSAQVLHNEIRPFIESFGVAVQVDSEALIESSIAASGSSIAFLALIAESLIDAGILEGLNEQQSIALVKQTFVGFATELAHKSPNELKYAISSPGGTTIRGLAVLEESGMRGILIKAAHTAAEHARQAIQKYSTQDMPKKR</sequence>
<keyword evidence="2 4" id="KW-0521">NADP</keyword>
<dbReference type="AlphaFoldDB" id="Q7VHX1"/>
<dbReference type="SUPFAM" id="SSF48179">
    <property type="entry name" value="6-phosphogluconate dehydrogenase C-terminal domain-like"/>
    <property type="match status" value="1"/>
</dbReference>
<evidence type="ECO:0000259" key="5">
    <source>
        <dbReference type="Pfam" id="PF14748"/>
    </source>
</evidence>
<dbReference type="PANTHER" id="PTHR11645">
    <property type="entry name" value="PYRROLINE-5-CARBOXYLATE REDUCTASE"/>
    <property type="match status" value="1"/>
</dbReference>
<accession>Q7VHX1</accession>
<dbReference type="EMBL" id="AE017125">
    <property type="protein sequence ID" value="AAP77439.1"/>
    <property type="molecule type" value="Genomic_DNA"/>
</dbReference>
<dbReference type="InterPro" id="IPR036291">
    <property type="entry name" value="NAD(P)-bd_dom_sf"/>
</dbReference>
<dbReference type="NCBIfam" id="NF008839">
    <property type="entry name" value="PRK11880.2-4"/>
    <property type="match status" value="1"/>
</dbReference>
<feature type="domain" description="Pyrroline-5-carboxylate reductase dimerisation" evidence="5">
    <location>
        <begin position="169"/>
        <end position="270"/>
    </location>
</feature>
<dbReference type="GO" id="GO:0005737">
    <property type="term" value="C:cytoplasm"/>
    <property type="evidence" value="ECO:0007669"/>
    <property type="project" value="UniProtKB-SubCell"/>
</dbReference>
<proteinExistence type="inferred from homology"/>
<dbReference type="InterPro" id="IPR029036">
    <property type="entry name" value="P5CR_dimer"/>
</dbReference>
<name>Q7VHX1_HELHP</name>
<comment type="similarity">
    <text evidence="1 4">Belongs to the pyrroline-5-carboxylate reductase family.</text>
</comment>
<comment type="pathway">
    <text evidence="4">Amino-acid biosynthesis; L-proline biosynthesis; L-proline from L-glutamate 5-semialdehyde: step 1/1.</text>
</comment>
<dbReference type="RefSeq" id="WP_011115682.1">
    <property type="nucleotide sequence ID" value="NC_004917.1"/>
</dbReference>
<evidence type="ECO:0000256" key="3">
    <source>
        <dbReference type="ARBA" id="ARBA00023002"/>
    </source>
</evidence>
<keyword evidence="3 4" id="KW-0560">Oxidoreductase</keyword>
<dbReference type="GO" id="GO:0004735">
    <property type="term" value="F:pyrroline-5-carboxylate reductase activity"/>
    <property type="evidence" value="ECO:0007669"/>
    <property type="project" value="UniProtKB-UniRule"/>
</dbReference>
<evidence type="ECO:0000313" key="7">
    <source>
        <dbReference type="Proteomes" id="UP000002495"/>
    </source>
</evidence>
<organism evidence="6 7">
    <name type="scientific">Helicobacter hepaticus (strain ATCC 51449 / 3B1)</name>
    <dbReference type="NCBI Taxonomy" id="235279"/>
    <lineage>
        <taxon>Bacteria</taxon>
        <taxon>Pseudomonadati</taxon>
        <taxon>Campylobacterota</taxon>
        <taxon>Epsilonproteobacteria</taxon>
        <taxon>Campylobacterales</taxon>
        <taxon>Helicobacteraceae</taxon>
        <taxon>Helicobacter</taxon>
    </lineage>
</organism>
<dbReference type="HOGENOM" id="CLU_042344_4_0_7"/>
<gene>
    <name evidence="4 6" type="primary">proC</name>
    <name evidence="6" type="ordered locus">HH_0842</name>
</gene>
<keyword evidence="4" id="KW-0028">Amino-acid biosynthesis</keyword>
<dbReference type="PIRSF" id="PIRSF000193">
    <property type="entry name" value="Pyrrol-5-carb_rd"/>
    <property type="match status" value="1"/>
</dbReference>
<comment type="subcellular location">
    <subcellularLocation>
        <location evidence="4">Cytoplasm</location>
    </subcellularLocation>
</comment>
<dbReference type="KEGG" id="hhe:HH_0842"/>
<dbReference type="eggNOG" id="COG0345">
    <property type="taxonomic scope" value="Bacteria"/>
</dbReference>
<evidence type="ECO:0000256" key="1">
    <source>
        <dbReference type="ARBA" id="ARBA00005525"/>
    </source>
</evidence>